<evidence type="ECO:0000256" key="1">
    <source>
        <dbReference type="SAM" id="MobiDB-lite"/>
    </source>
</evidence>
<dbReference type="PANTHER" id="PTHR33223">
    <property type="entry name" value="CCHC-TYPE DOMAIN-CONTAINING PROTEIN"/>
    <property type="match status" value="1"/>
</dbReference>
<protein>
    <recommendedName>
        <fullName evidence="4">Retrotransposon gag domain-containing protein</fullName>
    </recommendedName>
</protein>
<dbReference type="EMBL" id="BJWL01000024">
    <property type="protein sequence ID" value="GFZ14728.1"/>
    <property type="molecule type" value="Genomic_DNA"/>
</dbReference>
<evidence type="ECO:0000313" key="2">
    <source>
        <dbReference type="EMBL" id="GFZ14728.1"/>
    </source>
</evidence>
<evidence type="ECO:0008006" key="4">
    <source>
        <dbReference type="Google" id="ProtNLM"/>
    </source>
</evidence>
<dbReference type="AlphaFoldDB" id="A0A7J0GVC9"/>
<organism evidence="2 3">
    <name type="scientific">Actinidia rufa</name>
    <dbReference type="NCBI Taxonomy" id="165716"/>
    <lineage>
        <taxon>Eukaryota</taxon>
        <taxon>Viridiplantae</taxon>
        <taxon>Streptophyta</taxon>
        <taxon>Embryophyta</taxon>
        <taxon>Tracheophyta</taxon>
        <taxon>Spermatophyta</taxon>
        <taxon>Magnoliopsida</taxon>
        <taxon>eudicotyledons</taxon>
        <taxon>Gunneridae</taxon>
        <taxon>Pentapetalae</taxon>
        <taxon>asterids</taxon>
        <taxon>Ericales</taxon>
        <taxon>Actinidiaceae</taxon>
        <taxon>Actinidia</taxon>
    </lineage>
</organism>
<comment type="caution">
    <text evidence="2">The sequence shown here is derived from an EMBL/GenBank/DDBJ whole genome shotgun (WGS) entry which is preliminary data.</text>
</comment>
<sequence length="278" mass="31563">MANTIQAPDLEGIIHCEMHGITEQIRVMNEINARLVQHLATSNPPPPVANILEEIDRSCRFHRTGDHDSHSHYSVSQRNLARSHPLYSASLQSKRGRDLDVSESRSSSRILDTMSEETRRHRRSPRGIDRAPSANALIAVDALIKQTKPPFIDKVMRVRVSSRFKLPSQLRVYEGKIVPMDHLDSYKNLMSLQGYSNEALCCQFHELYGQIKSASHLFIVHQKDGDSLKDYVKCFNQTVLEVEDLNDKVMVMAMMEGLRPGPLFDFLSKNVPETLSTL</sequence>
<name>A0A7J0GVC9_9ERIC</name>
<dbReference type="OrthoDB" id="1752139at2759"/>
<evidence type="ECO:0000313" key="3">
    <source>
        <dbReference type="Proteomes" id="UP000585474"/>
    </source>
</evidence>
<reference evidence="2 3" key="1">
    <citation type="submission" date="2019-07" db="EMBL/GenBank/DDBJ databases">
        <title>De Novo Assembly of kiwifruit Actinidia rufa.</title>
        <authorList>
            <person name="Sugita-Konishi S."/>
            <person name="Sato K."/>
            <person name="Mori E."/>
            <person name="Abe Y."/>
            <person name="Kisaki G."/>
            <person name="Hamano K."/>
            <person name="Suezawa K."/>
            <person name="Otani M."/>
            <person name="Fukuda T."/>
            <person name="Manabe T."/>
            <person name="Gomi K."/>
            <person name="Tabuchi M."/>
            <person name="Akimitsu K."/>
            <person name="Kataoka I."/>
        </authorList>
    </citation>
    <scope>NUCLEOTIDE SEQUENCE [LARGE SCALE GENOMIC DNA]</scope>
    <source>
        <strain evidence="3">cv. Fuchu</strain>
    </source>
</reference>
<proteinExistence type="predicted"/>
<keyword evidence="3" id="KW-1185">Reference proteome</keyword>
<gene>
    <name evidence="2" type="ORF">Acr_24g0009180</name>
</gene>
<accession>A0A7J0GVC9</accession>
<feature type="region of interest" description="Disordered" evidence="1">
    <location>
        <begin position="88"/>
        <end position="130"/>
    </location>
</feature>
<dbReference type="Proteomes" id="UP000585474">
    <property type="component" value="Unassembled WGS sequence"/>
</dbReference>
<dbReference type="PANTHER" id="PTHR33223:SF10">
    <property type="entry name" value="AMINOTRANSFERASE-LIKE PLANT MOBILE DOMAIN-CONTAINING PROTEIN"/>
    <property type="match status" value="1"/>
</dbReference>